<dbReference type="SMART" id="SM00119">
    <property type="entry name" value="HECTc"/>
    <property type="match status" value="1"/>
</dbReference>
<dbReference type="EMBL" id="CAUJNA010003603">
    <property type="protein sequence ID" value="CAJ1405802.1"/>
    <property type="molecule type" value="Genomic_DNA"/>
</dbReference>
<dbReference type="InterPro" id="IPR003137">
    <property type="entry name" value="PA_domain"/>
</dbReference>
<evidence type="ECO:0000259" key="7">
    <source>
        <dbReference type="PROSITE" id="PS50237"/>
    </source>
</evidence>
<accession>A0AA36NG53</accession>
<dbReference type="InterPro" id="IPR050409">
    <property type="entry name" value="E3_ubiq-protein_ligase"/>
</dbReference>
<dbReference type="Proteomes" id="UP001178507">
    <property type="component" value="Unassembled WGS sequence"/>
</dbReference>
<dbReference type="Gene3D" id="3.30.2410.10">
    <property type="entry name" value="Hect, E3 ligase catalytic domain"/>
    <property type="match status" value="1"/>
</dbReference>
<dbReference type="InterPro" id="IPR035983">
    <property type="entry name" value="Hect_E3_ubiquitin_ligase"/>
</dbReference>
<feature type="active site" description="Glycyl thioester intermediate" evidence="6">
    <location>
        <position position="1351"/>
    </location>
</feature>
<name>A0AA36NG53_9DINO</name>
<evidence type="ECO:0000313" key="9">
    <source>
        <dbReference type="Proteomes" id="UP001178507"/>
    </source>
</evidence>
<evidence type="ECO:0000256" key="1">
    <source>
        <dbReference type="ARBA" id="ARBA00000885"/>
    </source>
</evidence>
<evidence type="ECO:0000256" key="3">
    <source>
        <dbReference type="ARBA" id="ARBA00012485"/>
    </source>
</evidence>
<dbReference type="InterPro" id="IPR000569">
    <property type="entry name" value="HECT_dom"/>
</dbReference>
<dbReference type="Pfam" id="PF00632">
    <property type="entry name" value="HECT"/>
    <property type="match status" value="1"/>
</dbReference>
<keyword evidence="9" id="KW-1185">Reference proteome</keyword>
<comment type="pathway">
    <text evidence="2">Protein modification; protein ubiquitination.</text>
</comment>
<dbReference type="GO" id="GO:0061630">
    <property type="term" value="F:ubiquitin protein ligase activity"/>
    <property type="evidence" value="ECO:0007669"/>
    <property type="project" value="UniProtKB-EC"/>
</dbReference>
<dbReference type="SUPFAM" id="SSF48452">
    <property type="entry name" value="TPR-like"/>
    <property type="match status" value="1"/>
</dbReference>
<gene>
    <name evidence="8" type="ORF">EVOR1521_LOCUS27924</name>
</gene>
<dbReference type="Gene3D" id="3.50.30.30">
    <property type="match status" value="1"/>
</dbReference>
<evidence type="ECO:0000313" key="8">
    <source>
        <dbReference type="EMBL" id="CAJ1405802.1"/>
    </source>
</evidence>
<keyword evidence="4" id="KW-0808">Transferase</keyword>
<dbReference type="SUPFAM" id="SSF56204">
    <property type="entry name" value="Hect, E3 ligase catalytic domain"/>
    <property type="match status" value="1"/>
</dbReference>
<dbReference type="EC" id="2.3.2.26" evidence="3"/>
<dbReference type="CDD" id="cd00538">
    <property type="entry name" value="PA"/>
    <property type="match status" value="1"/>
</dbReference>
<feature type="domain" description="HECT" evidence="7">
    <location>
        <begin position="1007"/>
        <end position="1388"/>
    </location>
</feature>
<reference evidence="8" key="1">
    <citation type="submission" date="2023-08" db="EMBL/GenBank/DDBJ databases">
        <authorList>
            <person name="Chen Y."/>
            <person name="Shah S."/>
            <person name="Dougan E. K."/>
            <person name="Thang M."/>
            <person name="Chan C."/>
        </authorList>
    </citation>
    <scope>NUCLEOTIDE SEQUENCE</scope>
</reference>
<protein>
    <recommendedName>
        <fullName evidence="3">HECT-type E3 ubiquitin transferase</fullName>
        <ecNumber evidence="3">2.3.2.26</ecNumber>
    </recommendedName>
</protein>
<comment type="catalytic activity">
    <reaction evidence="1">
        <text>S-ubiquitinyl-[E2 ubiquitin-conjugating enzyme]-L-cysteine + [acceptor protein]-L-lysine = [E2 ubiquitin-conjugating enzyme]-L-cysteine + N(6)-ubiquitinyl-[acceptor protein]-L-lysine.</text>
        <dbReference type="EC" id="2.3.2.26"/>
    </reaction>
</comment>
<dbReference type="Gene3D" id="1.25.40.10">
    <property type="entry name" value="Tetratricopeptide repeat domain"/>
    <property type="match status" value="1"/>
</dbReference>
<evidence type="ECO:0000256" key="2">
    <source>
        <dbReference type="ARBA" id="ARBA00004906"/>
    </source>
</evidence>
<dbReference type="PROSITE" id="PS50237">
    <property type="entry name" value="HECT"/>
    <property type="match status" value="1"/>
</dbReference>
<dbReference type="PANTHER" id="PTHR11254">
    <property type="entry name" value="HECT DOMAIN UBIQUITIN-PROTEIN LIGASE"/>
    <property type="match status" value="1"/>
</dbReference>
<evidence type="ECO:0000256" key="6">
    <source>
        <dbReference type="PROSITE-ProRule" id="PRU00104"/>
    </source>
</evidence>
<sequence>MPWLPERHLIPRLVGLSTTLWLCCKVGSWVRGLGRLGSLLLRLLRPGRLWRCPDYGHLLMVPLYPGNPPSTEAAQGAQRLAEEALQLGGPEALQRLGEAVLLNPTDAQLYLARAKLSSKVQALDDAEMCVSIDAKSAEGWLEKGKAELALSRSIDAAQSFTAGLQLAPEDPQLQRYAALRAEPTPNILQQFKDLFFTARLGLENLFRTLEDPTKTNDAFVESNAAVLDTQLGLLAQTLHVNTCVLFDSSRLCDAYEQIVRACAQLVSNAPASFSRRLQHAENIVEGLSLALRIGWHIHHGIAKHAATALIVLATSPGAAEPLRRLAVRQLLGGLLRWLLDARPEPDREEGEEICGCNCPVPWKAAACFLERLFEPGRPQALVQQECENWPDTVQLCQWLTLSVRDYHATPLGLVALLQFPKVAQQAMRSLAKVDFFIAPHIFGEDFGEDDLEDESEGPEDLDPDLPWWRAAQMSRQPRAWRHVRFLEAAAQANDATGGSASSAGPVPVPAAPFGAQVPGLDVEGRDASMLRWIPDPPPPPPQRLGEWLMNSLGYLFLFIEGDALFTVYACRALQALAKADPEGDGESRLLRGLWLGVPLLSKLSLAACTNTAALDLLHCLLGAKCPSARAGLRSAVRSLAMALATEDGAREDAAGTADMAAANFSPGAPEALLPPDAPMREDLGDMPNNLLLTHDDDLVPSWAEFHHELFQELACPNSRDGSSTPDLVTLANFETKASLLAEHATVHAVASDSERTVRYTCSAVPAAWNRSMLSIDVDTGEASTPEPWQTASAQRLKVFHDDGCAVGSDEYVQDTRKQNKAVLMSRRSIRSSHKVHNWAQAVASAEEAGAGVVVVFNDLDALEPFRMGLFGEKLPNIPAFMVSGKDGQALCAARDCDILIVRSVLTSSSTTPPWPLAGGRLADIAQAWSLLEAISDHDGELEELLQRMSVPEKRVWMTRRLVRHHRHQAEGEELEPALAFVEADRWLAPEKQLEALRQQFREQTGLGAPDVCGEFEVRFRGEQGVGSAVAREWMDLIAREAFLQPKLRLLRSFDQRQTFWPDAAAPFCNSCWKMDYEILGCLVGLALWQNCTLDLPLHPHVCALLFGFPEGKISTSLADMDPDLQKNKVDWLLANSLEQLGIDLSFSDPLGVEEESEGGEPLPALVRADDRLAGAETESCVLRRVGAAEVALADEDTVTDQNKELFVSRLVEWRLQQSVSLQVEAMAKGLSKVLPASLRQEMHSLLTPLEIAQLLSGLGSLSVDDWESHSVCTHGLSKESPVVQWFWQVVRGWAKEEEAMLPQLLQFVTGSARVPVGGFSELVGFNGAKHAFTLAGASHLSPQALPVAHTCICTLDMPPYTDFETMRHKMTQMLRLGRAHFDEGAGQAGQE</sequence>
<keyword evidence="5 6" id="KW-0833">Ubl conjugation pathway</keyword>
<dbReference type="PANTHER" id="PTHR11254:SF440">
    <property type="entry name" value="E3 UBIQUITIN-PROTEIN LIGASE NEDD-4"/>
    <property type="match status" value="1"/>
</dbReference>
<comment type="caution">
    <text evidence="8">The sequence shown here is derived from an EMBL/GenBank/DDBJ whole genome shotgun (WGS) entry which is preliminary data.</text>
</comment>
<dbReference type="Gene3D" id="3.90.1750.10">
    <property type="entry name" value="Hect, E3 ligase catalytic domains"/>
    <property type="match status" value="1"/>
</dbReference>
<dbReference type="Gene3D" id="3.30.2160.10">
    <property type="entry name" value="Hect, E3 ligase catalytic domain"/>
    <property type="match status" value="1"/>
</dbReference>
<evidence type="ECO:0000256" key="4">
    <source>
        <dbReference type="ARBA" id="ARBA00022679"/>
    </source>
</evidence>
<dbReference type="InterPro" id="IPR011990">
    <property type="entry name" value="TPR-like_helical_dom_sf"/>
</dbReference>
<organism evidence="8 9">
    <name type="scientific">Effrenium voratum</name>
    <dbReference type="NCBI Taxonomy" id="2562239"/>
    <lineage>
        <taxon>Eukaryota</taxon>
        <taxon>Sar</taxon>
        <taxon>Alveolata</taxon>
        <taxon>Dinophyceae</taxon>
        <taxon>Suessiales</taxon>
        <taxon>Symbiodiniaceae</taxon>
        <taxon>Effrenium</taxon>
    </lineage>
</organism>
<evidence type="ECO:0000256" key="5">
    <source>
        <dbReference type="ARBA" id="ARBA00022786"/>
    </source>
</evidence>
<proteinExistence type="predicted"/>
<dbReference type="Pfam" id="PF02225">
    <property type="entry name" value="PA"/>
    <property type="match status" value="1"/>
</dbReference>